<dbReference type="SUPFAM" id="SSF103657">
    <property type="entry name" value="BAR/IMD domain-like"/>
    <property type="match status" value="1"/>
</dbReference>
<evidence type="ECO:0000313" key="2">
    <source>
        <dbReference type="Proteomes" id="UP000283210"/>
    </source>
</evidence>
<sequence>MRMLVSPIVVSVVSGSGRNRVEGDMTLLVSPVWISMVRMDFVMLLVHSTGWIREVCCPHLGVFGGQDVGVHSSEMERAVLAKSRARLEDRLYEHLEWSSPPRLWAHELLGGIRAGLEVGSTTPHGFGPGTALMRCGETQKQLGETERKFVQSTNIHFLTPLRSFTEGGYRAIQVGW</sequence>
<proteinExistence type="predicted"/>
<accession>A0A3S2LVS2</accession>
<dbReference type="InterPro" id="IPR027267">
    <property type="entry name" value="AH/BAR_dom_sf"/>
</dbReference>
<dbReference type="OrthoDB" id="8979630at2759"/>
<evidence type="ECO:0000313" key="1">
    <source>
        <dbReference type="EMBL" id="RVE62252.1"/>
    </source>
</evidence>
<reference evidence="1 2" key="1">
    <citation type="submission" date="2018-11" db="EMBL/GenBank/DDBJ databases">
        <authorList>
            <person name="Lopez-Roques C."/>
            <person name="Donnadieu C."/>
            <person name="Bouchez O."/>
            <person name="Klopp C."/>
            <person name="Cabau C."/>
            <person name="Zahm M."/>
        </authorList>
    </citation>
    <scope>NUCLEOTIDE SEQUENCE [LARGE SCALE GENOMIC DNA]</scope>
    <source>
        <strain evidence="1">RS831</strain>
        <tissue evidence="1">Whole body</tissue>
    </source>
</reference>
<dbReference type="Proteomes" id="UP000283210">
    <property type="component" value="Chromosome 16"/>
</dbReference>
<keyword evidence="2" id="KW-1185">Reference proteome</keyword>
<organism evidence="1 2">
    <name type="scientific">Oryzias javanicus</name>
    <name type="common">Javanese ricefish</name>
    <name type="synonym">Aplocheilus javanicus</name>
    <dbReference type="NCBI Taxonomy" id="123683"/>
    <lineage>
        <taxon>Eukaryota</taxon>
        <taxon>Metazoa</taxon>
        <taxon>Chordata</taxon>
        <taxon>Craniata</taxon>
        <taxon>Vertebrata</taxon>
        <taxon>Euteleostomi</taxon>
        <taxon>Actinopterygii</taxon>
        <taxon>Neopterygii</taxon>
        <taxon>Teleostei</taxon>
        <taxon>Neoteleostei</taxon>
        <taxon>Acanthomorphata</taxon>
        <taxon>Ovalentaria</taxon>
        <taxon>Atherinomorphae</taxon>
        <taxon>Beloniformes</taxon>
        <taxon>Adrianichthyidae</taxon>
        <taxon>Oryziinae</taxon>
        <taxon>Oryzias</taxon>
    </lineage>
</organism>
<dbReference type="Gene3D" id="1.20.1270.60">
    <property type="entry name" value="Arfaptin homology (AH) domain/BAR domain"/>
    <property type="match status" value="1"/>
</dbReference>
<gene>
    <name evidence="1" type="ORF">OJAV_G00155360</name>
</gene>
<name>A0A3S2LVS2_ORYJA</name>
<dbReference type="EMBL" id="CM012452">
    <property type="protein sequence ID" value="RVE62252.1"/>
    <property type="molecule type" value="Genomic_DNA"/>
</dbReference>
<reference evidence="1 2" key="2">
    <citation type="submission" date="2019-01" db="EMBL/GenBank/DDBJ databases">
        <title>A chromosome length genome reference of the Java medaka (oryzias javanicus).</title>
        <authorList>
            <person name="Herpin A."/>
            <person name="Takehana Y."/>
            <person name="Naruse K."/>
            <person name="Ansai S."/>
            <person name="Kawaguchi M."/>
        </authorList>
    </citation>
    <scope>NUCLEOTIDE SEQUENCE [LARGE SCALE GENOMIC DNA]</scope>
    <source>
        <strain evidence="1">RS831</strain>
        <tissue evidence="1">Whole body</tissue>
    </source>
</reference>
<dbReference type="AlphaFoldDB" id="A0A3S2LVS2"/>
<protein>
    <submittedName>
        <fullName evidence="1">Uncharacterized protein</fullName>
    </submittedName>
</protein>